<dbReference type="EMBL" id="JAATEJ010000017">
    <property type="protein sequence ID" value="NJP45727.1"/>
    <property type="molecule type" value="Genomic_DNA"/>
</dbReference>
<gene>
    <name evidence="8" type="ORF">HCN08_20305</name>
</gene>
<keyword evidence="4 7" id="KW-1133">Transmembrane helix</keyword>
<comment type="subcellular location">
    <subcellularLocation>
        <location evidence="1">Cell membrane</location>
        <topology evidence="1">Multi-pass membrane protein</topology>
    </subcellularLocation>
</comment>
<feature type="region of interest" description="Disordered" evidence="6">
    <location>
        <begin position="190"/>
        <end position="226"/>
    </location>
</feature>
<evidence type="ECO:0000256" key="7">
    <source>
        <dbReference type="SAM" id="Phobius"/>
    </source>
</evidence>
<feature type="transmembrane region" description="Helical" evidence="7">
    <location>
        <begin position="40"/>
        <end position="61"/>
    </location>
</feature>
<dbReference type="RefSeq" id="WP_167984596.1">
    <property type="nucleotide sequence ID" value="NZ_JAATEJ010000017.1"/>
</dbReference>
<dbReference type="SUPFAM" id="SSF103473">
    <property type="entry name" value="MFS general substrate transporter"/>
    <property type="match status" value="1"/>
</dbReference>
<evidence type="ECO:0000256" key="4">
    <source>
        <dbReference type="ARBA" id="ARBA00022989"/>
    </source>
</evidence>
<feature type="transmembrane region" description="Helical" evidence="7">
    <location>
        <begin position="283"/>
        <end position="300"/>
    </location>
</feature>
<feature type="transmembrane region" description="Helical" evidence="7">
    <location>
        <begin position="73"/>
        <end position="93"/>
    </location>
</feature>
<evidence type="ECO:0000256" key="5">
    <source>
        <dbReference type="ARBA" id="ARBA00023136"/>
    </source>
</evidence>
<dbReference type="Pfam" id="PF07690">
    <property type="entry name" value="MFS_1"/>
    <property type="match status" value="1"/>
</dbReference>
<dbReference type="InterPro" id="IPR011701">
    <property type="entry name" value="MFS"/>
</dbReference>
<evidence type="ECO:0000313" key="9">
    <source>
        <dbReference type="Proteomes" id="UP000734511"/>
    </source>
</evidence>
<feature type="transmembrane region" description="Helical" evidence="7">
    <location>
        <begin position="246"/>
        <end position="271"/>
    </location>
</feature>
<keyword evidence="9" id="KW-1185">Reference proteome</keyword>
<protein>
    <submittedName>
        <fullName evidence="8">MFS transporter</fullName>
    </submittedName>
</protein>
<comment type="caution">
    <text evidence="8">The sequence shown here is derived from an EMBL/GenBank/DDBJ whole genome shotgun (WGS) entry which is preliminary data.</text>
</comment>
<feature type="transmembrane region" description="Helical" evidence="7">
    <location>
        <begin position="139"/>
        <end position="158"/>
    </location>
</feature>
<dbReference type="PANTHER" id="PTHR23513">
    <property type="entry name" value="INTEGRAL MEMBRANE EFFLUX PROTEIN-RELATED"/>
    <property type="match status" value="1"/>
</dbReference>
<reference evidence="8 9" key="1">
    <citation type="submission" date="2020-03" db="EMBL/GenBank/DDBJ databases">
        <title>WGS of actinomycetes isolated from Thailand.</title>
        <authorList>
            <person name="Thawai C."/>
        </authorList>
    </citation>
    <scope>NUCLEOTIDE SEQUENCE [LARGE SCALE GENOMIC DNA]</scope>
    <source>
        <strain evidence="8 9">PRB2-1</strain>
    </source>
</reference>
<feature type="transmembrane region" description="Helical" evidence="7">
    <location>
        <begin position="337"/>
        <end position="359"/>
    </location>
</feature>
<feature type="transmembrane region" description="Helical" evidence="7">
    <location>
        <begin position="164"/>
        <end position="183"/>
    </location>
</feature>
<keyword evidence="2" id="KW-1003">Cell membrane</keyword>
<keyword evidence="5 7" id="KW-0472">Membrane</keyword>
<organism evidence="8 9">
    <name type="scientific">Actinacidiphila epipremni</name>
    <dbReference type="NCBI Taxonomy" id="2053013"/>
    <lineage>
        <taxon>Bacteria</taxon>
        <taxon>Bacillati</taxon>
        <taxon>Actinomycetota</taxon>
        <taxon>Actinomycetes</taxon>
        <taxon>Kitasatosporales</taxon>
        <taxon>Streptomycetaceae</taxon>
        <taxon>Actinacidiphila</taxon>
    </lineage>
</organism>
<dbReference type="InterPro" id="IPR036259">
    <property type="entry name" value="MFS_trans_sf"/>
</dbReference>
<proteinExistence type="predicted"/>
<evidence type="ECO:0000256" key="6">
    <source>
        <dbReference type="SAM" id="MobiDB-lite"/>
    </source>
</evidence>
<evidence type="ECO:0000256" key="2">
    <source>
        <dbReference type="ARBA" id="ARBA00022475"/>
    </source>
</evidence>
<accession>A0ABX0ZSE8</accession>
<evidence type="ECO:0000256" key="1">
    <source>
        <dbReference type="ARBA" id="ARBA00004651"/>
    </source>
</evidence>
<evidence type="ECO:0000313" key="8">
    <source>
        <dbReference type="EMBL" id="NJP45727.1"/>
    </source>
</evidence>
<evidence type="ECO:0000256" key="3">
    <source>
        <dbReference type="ARBA" id="ARBA00022692"/>
    </source>
</evidence>
<name>A0ABX0ZSE8_9ACTN</name>
<feature type="transmembrane region" description="Helical" evidence="7">
    <location>
        <begin position="312"/>
        <end position="331"/>
    </location>
</feature>
<sequence>MKKGYGLGAYLGGAVAARTGDEMSGPALMLAGYALTGGAARASTLLAGLTVAAAAGGPLLGALLDRRERPGRLLAAALVLYAAGLALVLATLGRVPFPVTVSAAALTGLLAPALSGGWTAQLPRAVPPHTLPRANALDALTFTLATLAGPALAATAAQTLGAPTAVTLSAALVAAAAPAAWYLPPRGRPGRPAAPAAGPGASVARGLTRGPRRPGPAARAGRRTGPVASVARDLAEGLRVLRDSRALARVTGVSVGCCAAQGMAAACLPLLGERVLGGAGQGAALLSCTAVAALGAGAVMARFPRALRPETVVVAGAVVQAAALALAALAVPGRPGLLVAAFALAGVGEGPQLTALFAVRHREAPESSRSRVFTTGASLKLTGYAAGAAVAGPLATRSLPAALTAAATVAALAAAAGKPLGRRTAPGTRDAA</sequence>
<feature type="transmembrane region" description="Helical" evidence="7">
    <location>
        <begin position="99"/>
        <end position="118"/>
    </location>
</feature>
<dbReference type="Proteomes" id="UP000734511">
    <property type="component" value="Unassembled WGS sequence"/>
</dbReference>
<keyword evidence="3 7" id="KW-0812">Transmembrane</keyword>
<dbReference type="PANTHER" id="PTHR23513:SF11">
    <property type="entry name" value="STAPHYLOFERRIN A TRANSPORTER"/>
    <property type="match status" value="1"/>
</dbReference>
<dbReference type="Gene3D" id="1.20.1250.20">
    <property type="entry name" value="MFS general substrate transporter like domains"/>
    <property type="match status" value="1"/>
</dbReference>